<evidence type="ECO:0000313" key="1">
    <source>
        <dbReference type="EMBL" id="AWX43192.1"/>
    </source>
</evidence>
<reference evidence="1 2" key="1">
    <citation type="submission" date="2018-06" db="EMBL/GenBank/DDBJ databases">
        <title>Spongiibacterium sp. HME9304 Genome sequencing and assembly.</title>
        <authorList>
            <person name="Kang H."/>
            <person name="Kim H."/>
            <person name="Joh K."/>
        </authorList>
    </citation>
    <scope>NUCLEOTIDE SEQUENCE [LARGE SCALE GENOMIC DNA]</scope>
    <source>
        <strain evidence="1 2">HME9304</strain>
    </source>
</reference>
<dbReference type="KEGG" id="spon:HME9304_00179"/>
<dbReference type="RefSeq" id="WP_112376796.1">
    <property type="nucleotide sequence ID" value="NZ_CP030104.1"/>
</dbReference>
<protein>
    <recommendedName>
        <fullName evidence="3">Glutaminyl-tRNA synthetase</fullName>
    </recommendedName>
</protein>
<sequence length="68" mass="8003">MNKVDYDSISDIKQELKILRLKKDISLEELKSNKDDFEEAMQPLSLINKFISPFKKIAIAYMLKKIIK</sequence>
<organism evidence="1 2">
    <name type="scientific">Flagellimonas maritima</name>
    <dbReference type="NCBI Taxonomy" id="1383885"/>
    <lineage>
        <taxon>Bacteria</taxon>
        <taxon>Pseudomonadati</taxon>
        <taxon>Bacteroidota</taxon>
        <taxon>Flavobacteriia</taxon>
        <taxon>Flavobacteriales</taxon>
        <taxon>Flavobacteriaceae</taxon>
        <taxon>Flagellimonas</taxon>
    </lineage>
</organism>
<evidence type="ECO:0000313" key="2">
    <source>
        <dbReference type="Proteomes" id="UP000248536"/>
    </source>
</evidence>
<proteinExistence type="predicted"/>
<accession>A0A2Z4LN05</accession>
<keyword evidence="2" id="KW-1185">Reference proteome</keyword>
<gene>
    <name evidence="1" type="ORF">HME9304_00179</name>
</gene>
<dbReference type="EMBL" id="CP030104">
    <property type="protein sequence ID" value="AWX43192.1"/>
    <property type="molecule type" value="Genomic_DNA"/>
</dbReference>
<dbReference type="OrthoDB" id="1449018at2"/>
<dbReference type="Proteomes" id="UP000248536">
    <property type="component" value="Chromosome"/>
</dbReference>
<evidence type="ECO:0008006" key="3">
    <source>
        <dbReference type="Google" id="ProtNLM"/>
    </source>
</evidence>
<name>A0A2Z4LN05_9FLAO</name>
<dbReference type="AlphaFoldDB" id="A0A2Z4LN05"/>